<dbReference type="SMART" id="SM00504">
    <property type="entry name" value="Ubox"/>
    <property type="match status" value="1"/>
</dbReference>
<evidence type="ECO:0000313" key="3">
    <source>
        <dbReference type="EMBL" id="QHU11500.1"/>
    </source>
</evidence>
<dbReference type="GO" id="GO:0004842">
    <property type="term" value="F:ubiquitin-protein transferase activity"/>
    <property type="evidence" value="ECO:0007669"/>
    <property type="project" value="InterPro"/>
</dbReference>
<dbReference type="PROSITE" id="PS51698">
    <property type="entry name" value="U_BOX"/>
    <property type="match status" value="1"/>
</dbReference>
<sequence length="255" mass="29919">MAFHPLRCHLLAVLIQAHRRDESILENLHRMTASLTALQRVEFLQNLLSLIRTILSSFLRHEEIPRFSPRDIPALEMICTQMHVFLQLITIDILLEEVEDLDPEWEEKITPEEREILKTFSCPITHELFRDPITLVQSGMNFQRRALQSHFKTGRTTCPLTGTEIPPSTIQSILQSRNHKTNILIRNETLRHVTRIRDRLLSLRHRRLQQLGATQEQIELLSDVSLEDLEEELRKARRQKRALAAQKRRLDENGK</sequence>
<protein>
    <recommendedName>
        <fullName evidence="2">U-box domain-containing protein</fullName>
    </recommendedName>
</protein>
<dbReference type="InterPro" id="IPR013083">
    <property type="entry name" value="Znf_RING/FYVE/PHD"/>
</dbReference>
<dbReference type="InterPro" id="IPR003613">
    <property type="entry name" value="Ubox_domain"/>
</dbReference>
<dbReference type="Pfam" id="PF04564">
    <property type="entry name" value="U-box"/>
    <property type="match status" value="1"/>
</dbReference>
<reference evidence="3" key="1">
    <citation type="journal article" date="2020" name="Nature">
        <title>Giant virus diversity and host interactions through global metagenomics.</title>
        <authorList>
            <person name="Schulz F."/>
            <person name="Roux S."/>
            <person name="Paez-Espino D."/>
            <person name="Jungbluth S."/>
            <person name="Walsh D.A."/>
            <person name="Denef V.J."/>
            <person name="McMahon K.D."/>
            <person name="Konstantinidis K.T."/>
            <person name="Eloe-Fadrosh E.A."/>
            <person name="Kyrpides N.C."/>
            <person name="Woyke T."/>
        </authorList>
    </citation>
    <scope>NUCLEOTIDE SEQUENCE</scope>
    <source>
        <strain evidence="3">GVMAG-S-1101169-75</strain>
    </source>
</reference>
<name>A0A6C0K3X3_9ZZZZ</name>
<proteinExistence type="predicted"/>
<dbReference type="GO" id="GO:0016567">
    <property type="term" value="P:protein ubiquitination"/>
    <property type="evidence" value="ECO:0007669"/>
    <property type="project" value="InterPro"/>
</dbReference>
<evidence type="ECO:0000259" key="2">
    <source>
        <dbReference type="PROSITE" id="PS51698"/>
    </source>
</evidence>
<evidence type="ECO:0000256" key="1">
    <source>
        <dbReference type="SAM" id="Coils"/>
    </source>
</evidence>
<accession>A0A6C0K3X3</accession>
<organism evidence="3">
    <name type="scientific">viral metagenome</name>
    <dbReference type="NCBI Taxonomy" id="1070528"/>
    <lineage>
        <taxon>unclassified sequences</taxon>
        <taxon>metagenomes</taxon>
        <taxon>organismal metagenomes</taxon>
    </lineage>
</organism>
<dbReference type="Gene3D" id="3.30.40.10">
    <property type="entry name" value="Zinc/RING finger domain, C3HC4 (zinc finger)"/>
    <property type="match status" value="1"/>
</dbReference>
<dbReference type="EMBL" id="MN740785">
    <property type="protein sequence ID" value="QHU11500.1"/>
    <property type="molecule type" value="Genomic_DNA"/>
</dbReference>
<keyword evidence="1" id="KW-0175">Coiled coil</keyword>
<feature type="coiled-coil region" evidence="1">
    <location>
        <begin position="226"/>
        <end position="253"/>
    </location>
</feature>
<dbReference type="SUPFAM" id="SSF57850">
    <property type="entry name" value="RING/U-box"/>
    <property type="match status" value="1"/>
</dbReference>
<feature type="domain" description="U-box" evidence="2">
    <location>
        <begin position="115"/>
        <end position="199"/>
    </location>
</feature>
<dbReference type="AlphaFoldDB" id="A0A6C0K3X3"/>